<gene>
    <name evidence="1" type="ORF">Mhypo_03474</name>
</gene>
<evidence type="ECO:0000313" key="1">
    <source>
        <dbReference type="EMBL" id="RIH74195.1"/>
    </source>
</evidence>
<dbReference type="Proteomes" id="UP000265443">
    <property type="component" value="Unassembled WGS sequence"/>
</dbReference>
<organism evidence="1 2">
    <name type="scientific">Meiothermus hypogaeus</name>
    <dbReference type="NCBI Taxonomy" id="884155"/>
    <lineage>
        <taxon>Bacteria</taxon>
        <taxon>Thermotogati</taxon>
        <taxon>Deinococcota</taxon>
        <taxon>Deinococci</taxon>
        <taxon>Thermales</taxon>
        <taxon>Thermaceae</taxon>
        <taxon>Meiothermus</taxon>
    </lineage>
</organism>
<dbReference type="EMBL" id="QWKY01000149">
    <property type="protein sequence ID" value="RIH74195.1"/>
    <property type="molecule type" value="Genomic_DNA"/>
</dbReference>
<sequence length="51" mass="5751">MTGAFWGGGEGEQKVKGIGMGPLTQIVPFWPEGQQPRLYQIRLVRHQRVTN</sequence>
<evidence type="ECO:0000313" key="2">
    <source>
        <dbReference type="Proteomes" id="UP000265443"/>
    </source>
</evidence>
<keyword evidence="2" id="KW-1185">Reference proteome</keyword>
<name>A0ABX9MH13_9DEIN</name>
<comment type="caution">
    <text evidence="1">The sequence shown here is derived from an EMBL/GenBank/DDBJ whole genome shotgun (WGS) entry which is preliminary data.</text>
</comment>
<accession>A0ABX9MH13</accession>
<reference evidence="1 2" key="1">
    <citation type="submission" date="2018-08" db="EMBL/GenBank/DDBJ databases">
        <title>Meiothermus hypogaeus DSM 23238 genome sequencing project.</title>
        <authorList>
            <person name="Da Costa M.S."/>
            <person name="Albuquerque L."/>
            <person name="Raposo P."/>
            <person name="Froufe H.J.C."/>
            <person name="Barroso C.S."/>
            <person name="Egas C."/>
        </authorList>
    </citation>
    <scope>NUCLEOTIDE SEQUENCE [LARGE SCALE GENOMIC DNA]</scope>
    <source>
        <strain evidence="1 2">DSM 23238</strain>
    </source>
</reference>
<proteinExistence type="predicted"/>
<protein>
    <submittedName>
        <fullName evidence="1">Uncharacterized protein</fullName>
    </submittedName>
</protein>